<name>A0ABY5YLP6_9DEIO</name>
<gene>
    <name evidence="1" type="ORF">N0D28_06350</name>
</gene>
<organism evidence="1 2">
    <name type="scientific">Deinococcus rubellus</name>
    <dbReference type="NCBI Taxonomy" id="1889240"/>
    <lineage>
        <taxon>Bacteria</taxon>
        <taxon>Thermotogati</taxon>
        <taxon>Deinococcota</taxon>
        <taxon>Deinococci</taxon>
        <taxon>Deinococcales</taxon>
        <taxon>Deinococcaceae</taxon>
        <taxon>Deinococcus</taxon>
    </lineage>
</organism>
<evidence type="ECO:0008006" key="3">
    <source>
        <dbReference type="Google" id="ProtNLM"/>
    </source>
</evidence>
<dbReference type="EMBL" id="CP104213">
    <property type="protein sequence ID" value="UWX65272.1"/>
    <property type="molecule type" value="Genomic_DNA"/>
</dbReference>
<protein>
    <recommendedName>
        <fullName evidence="3">Copper chaperone PCu(A)C</fullName>
    </recommendedName>
</protein>
<keyword evidence="2" id="KW-1185">Reference proteome</keyword>
<dbReference type="Proteomes" id="UP001060261">
    <property type="component" value="Chromosome"/>
</dbReference>
<sequence length="166" mass="17659">MAGSALAQTAAANPVIRQGTYTVRVPTGARTLVMSRGNAALSLTGLPAKLKQVIIKFDVSAAKYSDTLVTAYSSTTGKTSSTLTTRFVGPFDVLPVRGGQINPALNAWTVLWSSIQPGTSSFTFTLNGKAMTGREAAQPFKVRMLFSKRTAAQLKKQTALRPPRNP</sequence>
<accession>A0ABY5YLP6</accession>
<evidence type="ECO:0000313" key="2">
    <source>
        <dbReference type="Proteomes" id="UP001060261"/>
    </source>
</evidence>
<reference evidence="1" key="1">
    <citation type="submission" date="2022-09" db="EMBL/GenBank/DDBJ databases">
        <title>genome sequence of Deinococcus rubellus.</title>
        <authorList>
            <person name="Srinivasan S."/>
        </authorList>
    </citation>
    <scope>NUCLEOTIDE SEQUENCE</scope>
    <source>
        <strain evidence="1">Ant6</strain>
    </source>
</reference>
<dbReference type="RefSeq" id="WP_260561528.1">
    <property type="nucleotide sequence ID" value="NZ_BAABEC010000192.1"/>
</dbReference>
<evidence type="ECO:0000313" key="1">
    <source>
        <dbReference type="EMBL" id="UWX65272.1"/>
    </source>
</evidence>
<proteinExistence type="predicted"/>